<keyword evidence="1" id="KW-1133">Transmembrane helix</keyword>
<evidence type="ECO:0000313" key="2">
    <source>
        <dbReference type="EMBL" id="OXM88169.1"/>
    </source>
</evidence>
<keyword evidence="1" id="KW-0472">Membrane</keyword>
<dbReference type="EMBL" id="NMQW01000002">
    <property type="protein sequence ID" value="OXM88169.1"/>
    <property type="molecule type" value="Genomic_DNA"/>
</dbReference>
<dbReference type="Proteomes" id="UP000215509">
    <property type="component" value="Unassembled WGS sequence"/>
</dbReference>
<keyword evidence="3" id="KW-1185">Reference proteome</keyword>
<organism evidence="2 3">
    <name type="scientific">Paenibacillus rigui</name>
    <dbReference type="NCBI Taxonomy" id="554312"/>
    <lineage>
        <taxon>Bacteria</taxon>
        <taxon>Bacillati</taxon>
        <taxon>Bacillota</taxon>
        <taxon>Bacilli</taxon>
        <taxon>Bacillales</taxon>
        <taxon>Paenibacillaceae</taxon>
        <taxon>Paenibacillus</taxon>
    </lineage>
</organism>
<evidence type="ECO:0008006" key="4">
    <source>
        <dbReference type="Google" id="ProtNLM"/>
    </source>
</evidence>
<dbReference type="RefSeq" id="WP_094013416.1">
    <property type="nucleotide sequence ID" value="NZ_NMQW01000002.1"/>
</dbReference>
<dbReference type="Pfam" id="PF10031">
    <property type="entry name" value="DUF2273"/>
    <property type="match status" value="1"/>
</dbReference>
<gene>
    <name evidence="2" type="ORF">CF651_03515</name>
</gene>
<reference evidence="2 3" key="1">
    <citation type="submission" date="2017-07" db="EMBL/GenBank/DDBJ databases">
        <title>Genome sequencing and assembly of Paenibacillus rigui.</title>
        <authorList>
            <person name="Mayilraj S."/>
        </authorList>
    </citation>
    <scope>NUCLEOTIDE SEQUENCE [LARGE SCALE GENOMIC DNA]</scope>
    <source>
        <strain evidence="2 3">JCM 16352</strain>
    </source>
</reference>
<dbReference type="OrthoDB" id="1798631at2"/>
<sequence>MWKQLWEWLWEHHRGKTAGVAAGIPLGLIYLFFGFWRMLIFVLIVYTGYYIGRRIDRGEPALPILETWRLLLDKWRLFR</sequence>
<protein>
    <recommendedName>
        <fullName evidence="4">DUF2273 domain-containing protein</fullName>
    </recommendedName>
</protein>
<name>A0A229UYY5_9BACL</name>
<dbReference type="InterPro" id="IPR018730">
    <property type="entry name" value="DUF2273"/>
</dbReference>
<keyword evidence="1" id="KW-0812">Transmembrane</keyword>
<evidence type="ECO:0000256" key="1">
    <source>
        <dbReference type="SAM" id="Phobius"/>
    </source>
</evidence>
<proteinExistence type="predicted"/>
<accession>A0A229UYY5</accession>
<feature type="transmembrane region" description="Helical" evidence="1">
    <location>
        <begin position="20"/>
        <end position="47"/>
    </location>
</feature>
<evidence type="ECO:0000313" key="3">
    <source>
        <dbReference type="Proteomes" id="UP000215509"/>
    </source>
</evidence>
<comment type="caution">
    <text evidence="2">The sequence shown here is derived from an EMBL/GenBank/DDBJ whole genome shotgun (WGS) entry which is preliminary data.</text>
</comment>
<dbReference type="AlphaFoldDB" id="A0A229UYY5"/>